<comment type="similarity">
    <text evidence="1">Belongs to the LysR transcriptional regulatory family.</text>
</comment>
<dbReference type="PANTHER" id="PTHR30419">
    <property type="entry name" value="HTH-TYPE TRANSCRIPTIONAL REGULATOR YBHD"/>
    <property type="match status" value="1"/>
</dbReference>
<dbReference type="AlphaFoldDB" id="A0A1I0GB63"/>
<evidence type="ECO:0000256" key="1">
    <source>
        <dbReference type="ARBA" id="ARBA00009437"/>
    </source>
</evidence>
<dbReference type="InterPro" id="IPR005119">
    <property type="entry name" value="LysR_subst-bd"/>
</dbReference>
<evidence type="ECO:0000259" key="5">
    <source>
        <dbReference type="PROSITE" id="PS50931"/>
    </source>
</evidence>
<protein>
    <submittedName>
        <fullName evidence="6">DNA-binding transcriptional regulator, LysR family</fullName>
    </submittedName>
</protein>
<dbReference type="PRINTS" id="PR00039">
    <property type="entry name" value="HTHLYSR"/>
</dbReference>
<proteinExistence type="inferred from homology"/>
<keyword evidence="7" id="KW-1185">Reference proteome</keyword>
<dbReference type="EMBL" id="FOIM01000011">
    <property type="protein sequence ID" value="SET68234.1"/>
    <property type="molecule type" value="Genomic_DNA"/>
</dbReference>
<dbReference type="GO" id="GO:0005829">
    <property type="term" value="C:cytosol"/>
    <property type="evidence" value="ECO:0007669"/>
    <property type="project" value="TreeGrafter"/>
</dbReference>
<evidence type="ECO:0000256" key="4">
    <source>
        <dbReference type="ARBA" id="ARBA00023163"/>
    </source>
</evidence>
<dbReference type="Pfam" id="PF00126">
    <property type="entry name" value="HTH_1"/>
    <property type="match status" value="1"/>
</dbReference>
<gene>
    <name evidence="6" type="ORF">SAMN05216313_11163</name>
</gene>
<reference evidence="7" key="1">
    <citation type="submission" date="2016-10" db="EMBL/GenBank/DDBJ databases">
        <authorList>
            <person name="Varghese N."/>
            <person name="Submissions S."/>
        </authorList>
    </citation>
    <scope>NUCLEOTIDE SEQUENCE [LARGE SCALE GENOMIC DNA]</scope>
    <source>
        <strain evidence="7">NLAE-zl-G277</strain>
    </source>
</reference>
<dbReference type="InterPro" id="IPR036388">
    <property type="entry name" value="WH-like_DNA-bd_sf"/>
</dbReference>
<dbReference type="PROSITE" id="PS50931">
    <property type="entry name" value="HTH_LYSR"/>
    <property type="match status" value="1"/>
</dbReference>
<evidence type="ECO:0000256" key="2">
    <source>
        <dbReference type="ARBA" id="ARBA00023015"/>
    </source>
</evidence>
<dbReference type="Proteomes" id="UP000198508">
    <property type="component" value="Unassembled WGS sequence"/>
</dbReference>
<dbReference type="CDD" id="cd05466">
    <property type="entry name" value="PBP2_LTTR_substrate"/>
    <property type="match status" value="1"/>
</dbReference>
<dbReference type="FunFam" id="1.10.10.10:FF:000001">
    <property type="entry name" value="LysR family transcriptional regulator"/>
    <property type="match status" value="1"/>
</dbReference>
<dbReference type="GeneID" id="93275974"/>
<evidence type="ECO:0000313" key="7">
    <source>
        <dbReference type="Proteomes" id="UP000198508"/>
    </source>
</evidence>
<dbReference type="Gene3D" id="3.40.190.290">
    <property type="match status" value="1"/>
</dbReference>
<keyword evidence="3 6" id="KW-0238">DNA-binding</keyword>
<dbReference type="RefSeq" id="WP_092363894.1">
    <property type="nucleotide sequence ID" value="NZ_CABJCG010000013.1"/>
</dbReference>
<dbReference type="SUPFAM" id="SSF53850">
    <property type="entry name" value="Periplasmic binding protein-like II"/>
    <property type="match status" value="1"/>
</dbReference>
<dbReference type="Pfam" id="PF03466">
    <property type="entry name" value="LysR_substrate"/>
    <property type="match status" value="1"/>
</dbReference>
<keyword evidence="2" id="KW-0805">Transcription regulation</keyword>
<keyword evidence="4" id="KW-0804">Transcription</keyword>
<feature type="domain" description="HTH lysR-type" evidence="5">
    <location>
        <begin position="3"/>
        <end position="60"/>
    </location>
</feature>
<evidence type="ECO:0000313" key="6">
    <source>
        <dbReference type="EMBL" id="SET68234.1"/>
    </source>
</evidence>
<dbReference type="STRING" id="460384.SAMN05216313_11163"/>
<sequence>MNLNIREIEYILTIMEEGSITKASQKLFIAQPSLSQVLKRVENELGVTLFTRVKNRLKLTPEGEVFIDAGQRIMKVIGELDQNFSGLSTAQSGRLVVGVPYLLGTLIATEIIPVYRERFPQIELQLVESSSTELEQLLMDGAVDISVMPLPFKFNDFPYHLFLKSRMVLLTSRDNEIAEGAYRKTPGDRFPYMDITQLNNAPFIIGHPGQRIRTINETIFKKARITPNIVMTSRNQETIKRMVANGIGYTFIPEHYLEIFGSFDYLDCYYLEPEVDYQWKVVTAYYDETHLPTAMQNFLDIMDEYYRTHFADPVFTERG</sequence>
<dbReference type="GO" id="GO:0003677">
    <property type="term" value="F:DNA binding"/>
    <property type="evidence" value="ECO:0007669"/>
    <property type="project" value="UniProtKB-KW"/>
</dbReference>
<evidence type="ECO:0000256" key="3">
    <source>
        <dbReference type="ARBA" id="ARBA00023125"/>
    </source>
</evidence>
<dbReference type="PANTHER" id="PTHR30419:SF8">
    <property type="entry name" value="NITROGEN ASSIMILATION TRANSCRIPTIONAL ACTIVATOR-RELATED"/>
    <property type="match status" value="1"/>
</dbReference>
<dbReference type="InterPro" id="IPR050950">
    <property type="entry name" value="HTH-type_LysR_regulators"/>
</dbReference>
<dbReference type="SUPFAM" id="SSF46785">
    <property type="entry name" value="Winged helix' DNA-binding domain"/>
    <property type="match status" value="1"/>
</dbReference>
<accession>A0A1I0GB63</accession>
<dbReference type="InterPro" id="IPR000847">
    <property type="entry name" value="LysR_HTH_N"/>
</dbReference>
<organism evidence="6 7">
    <name type="scientific">Enterocloster lavalensis</name>
    <dbReference type="NCBI Taxonomy" id="460384"/>
    <lineage>
        <taxon>Bacteria</taxon>
        <taxon>Bacillati</taxon>
        <taxon>Bacillota</taxon>
        <taxon>Clostridia</taxon>
        <taxon>Lachnospirales</taxon>
        <taxon>Lachnospiraceae</taxon>
        <taxon>Enterocloster</taxon>
    </lineage>
</organism>
<name>A0A1I0GB63_9FIRM</name>
<dbReference type="GO" id="GO:0003700">
    <property type="term" value="F:DNA-binding transcription factor activity"/>
    <property type="evidence" value="ECO:0007669"/>
    <property type="project" value="InterPro"/>
</dbReference>
<dbReference type="InterPro" id="IPR036390">
    <property type="entry name" value="WH_DNA-bd_sf"/>
</dbReference>
<dbReference type="Gene3D" id="1.10.10.10">
    <property type="entry name" value="Winged helix-like DNA-binding domain superfamily/Winged helix DNA-binding domain"/>
    <property type="match status" value="1"/>
</dbReference>